<keyword evidence="10" id="KW-1185">Reference proteome</keyword>
<proteinExistence type="predicted"/>
<keyword evidence="7" id="KW-0998">Cell outer membrane</keyword>
<evidence type="ECO:0000256" key="2">
    <source>
        <dbReference type="ARBA" id="ARBA00004442"/>
    </source>
</evidence>
<evidence type="ECO:0008006" key="11">
    <source>
        <dbReference type="Google" id="ProtNLM"/>
    </source>
</evidence>
<dbReference type="SUPFAM" id="SSF51126">
    <property type="entry name" value="Pectin lyase-like"/>
    <property type="match status" value="1"/>
</dbReference>
<keyword evidence="5" id="KW-0732">Signal</keyword>
<comment type="caution">
    <text evidence="9">The sequence shown here is derived from an EMBL/GenBank/DDBJ whole genome shotgun (WGS) entry which is preliminary data.</text>
</comment>
<sequence>MFVSGILQITYSTFERIAALDGGVFHISERSEIRINGSKFAHNFALKNGVFKISGESKFTIEDNQFESNQVIQSNSIGQVFQVLDSGVFRNNNFIKNKVGLDDGMKSIISPLGIAIEIVSTSALILFESCLFQDNTSPSGTPNIQLFKTENVQILKTVFLNSASKQQMRNYGGFLNVLSRSNVIVSESSFTNGVAVQGGAIYIQGEGSVTISETLFLSNSATFSGGAIYADSFSELIINKKSKFKENRASKSGDSILTANSLGGVLKLSDSHFFASVSSNFVFADSINEVDFFDSDFSLSIQKSEALGKSGGVHLIDIVRLQIITTKFEQLHGSYSAGGGALIIEQTDFSLNSEGLIKDCHFNGAYAETNGGALSILNNYKLEVSNTTFTMNTAKVSGGAIFYTCSSGGLCMVDLNGIVFTQNKADYEGGAIKWTHFEPLMSSITFNSNQAGTYGDNIASVARELIKIEEDQIGQKSLTRRSLISANKSASIENVQSGGSVELFFALVDKYGTFITSDNKSKLIIKTNTSGNEKYVPVLESATEFTAKSGIFWLEDLVLISQPNSSQKLIFYTDGIDLNLPDNKAVMAQSKNESINYQDQAQNSLSIDIKLRQCLVGEQMLQNGRCQICPSGQYSLESQTEPYSCKECQDQVSECIGGKELYPLPGYWRSSNHTDLFLACLYPPACIGRSQIENSTQTECAEGYQGILCANCQYGYSKSYDSNRCSKCPDNLENILLIAVFIIVFLVVITILVRSNIQNESQEKNFLPVFLRILLNHLQILSLTASFDFDWPEQLSNFYKSIQPASDVSTQLLSIDCLLESDEFKEISSHYRVYQVKVIFLAILPILIIIGSAMVWIIIFKVKSRFTSVPIDKEIPQIELFPSKKSSDYLSGKMREFAESDLVIIPKYSSDVLKKEQSDLFMSPKSGASSIKKQSSSKLSQGEISKEEIFELQEYKQSPNKGQITSTIIVILFLIHPSVTQEMFAIFKQVNQFYHAFIVAKRLKGFHDFHKIQRLFVMKDSISLLLIGLPFQVSWSIVQASLSQEYQFSSKIDSSQASKVQSSAMASFTTDIKLDLPNTGRWSSSIER</sequence>
<dbReference type="InterPro" id="IPR003368">
    <property type="entry name" value="POMP_repeat"/>
</dbReference>
<evidence type="ECO:0000256" key="8">
    <source>
        <dbReference type="SAM" id="Phobius"/>
    </source>
</evidence>
<evidence type="ECO:0000313" key="10">
    <source>
        <dbReference type="Proteomes" id="UP000785679"/>
    </source>
</evidence>
<feature type="transmembrane region" description="Helical" evidence="8">
    <location>
        <begin position="735"/>
        <end position="753"/>
    </location>
</feature>
<name>A0A8J8P6L6_HALGN</name>
<dbReference type="Pfam" id="PF02415">
    <property type="entry name" value="Chlam_PMP"/>
    <property type="match status" value="1"/>
</dbReference>
<keyword evidence="6 8" id="KW-0472">Membrane</keyword>
<dbReference type="InterPro" id="IPR011050">
    <property type="entry name" value="Pectin_lyase_fold/virulence"/>
</dbReference>
<comment type="subcellular location">
    <subcellularLocation>
        <location evidence="1">Cell envelope</location>
    </subcellularLocation>
    <subcellularLocation>
        <location evidence="2">Cell outer membrane</location>
    </subcellularLocation>
    <subcellularLocation>
        <location evidence="3">Secreted</location>
    </subcellularLocation>
</comment>
<keyword evidence="4" id="KW-0964">Secreted</keyword>
<evidence type="ECO:0000256" key="4">
    <source>
        <dbReference type="ARBA" id="ARBA00022525"/>
    </source>
</evidence>
<dbReference type="PANTHER" id="PTHR11319">
    <property type="entry name" value="G PROTEIN-COUPLED RECEPTOR-RELATED"/>
    <property type="match status" value="1"/>
</dbReference>
<dbReference type="AlphaFoldDB" id="A0A8J8P6L6"/>
<evidence type="ECO:0000256" key="1">
    <source>
        <dbReference type="ARBA" id="ARBA00004196"/>
    </source>
</evidence>
<keyword evidence="8" id="KW-0812">Transmembrane</keyword>
<dbReference type="OrthoDB" id="10035969at2759"/>
<dbReference type="Proteomes" id="UP000785679">
    <property type="component" value="Unassembled WGS sequence"/>
</dbReference>
<evidence type="ECO:0000256" key="7">
    <source>
        <dbReference type="ARBA" id="ARBA00023237"/>
    </source>
</evidence>
<dbReference type="EMBL" id="RRYP01000048">
    <property type="protein sequence ID" value="TNV88178.1"/>
    <property type="molecule type" value="Genomic_DNA"/>
</dbReference>
<dbReference type="PANTHER" id="PTHR11319:SF35">
    <property type="entry name" value="OUTER MEMBRANE PROTEIN PMPC-RELATED"/>
    <property type="match status" value="1"/>
</dbReference>
<evidence type="ECO:0000256" key="3">
    <source>
        <dbReference type="ARBA" id="ARBA00004613"/>
    </source>
</evidence>
<reference evidence="9" key="1">
    <citation type="submission" date="2019-06" db="EMBL/GenBank/DDBJ databases">
        <authorList>
            <person name="Zheng W."/>
        </authorList>
    </citation>
    <scope>NUCLEOTIDE SEQUENCE</scope>
    <source>
        <strain evidence="9">QDHG01</strain>
    </source>
</reference>
<gene>
    <name evidence="9" type="ORF">FGO68_gene13761</name>
</gene>
<protein>
    <recommendedName>
        <fullName evidence="11">Transmembrane protein</fullName>
    </recommendedName>
</protein>
<accession>A0A8J8P6L6</accession>
<organism evidence="9 10">
    <name type="scientific">Halteria grandinella</name>
    <dbReference type="NCBI Taxonomy" id="5974"/>
    <lineage>
        <taxon>Eukaryota</taxon>
        <taxon>Sar</taxon>
        <taxon>Alveolata</taxon>
        <taxon>Ciliophora</taxon>
        <taxon>Intramacronucleata</taxon>
        <taxon>Spirotrichea</taxon>
        <taxon>Stichotrichia</taxon>
        <taxon>Sporadotrichida</taxon>
        <taxon>Halteriidae</taxon>
        <taxon>Halteria</taxon>
    </lineage>
</organism>
<dbReference type="GO" id="GO:0005576">
    <property type="term" value="C:extracellular region"/>
    <property type="evidence" value="ECO:0007669"/>
    <property type="project" value="UniProtKB-SubCell"/>
</dbReference>
<evidence type="ECO:0000313" key="9">
    <source>
        <dbReference type="EMBL" id="TNV88178.1"/>
    </source>
</evidence>
<feature type="transmembrane region" description="Helical" evidence="8">
    <location>
        <begin position="838"/>
        <end position="860"/>
    </location>
</feature>
<evidence type="ECO:0000256" key="6">
    <source>
        <dbReference type="ARBA" id="ARBA00023136"/>
    </source>
</evidence>
<keyword evidence="8" id="KW-1133">Transmembrane helix</keyword>
<evidence type="ECO:0000256" key="5">
    <source>
        <dbReference type="ARBA" id="ARBA00022729"/>
    </source>
</evidence>
<dbReference type="NCBIfam" id="TIGR01376">
    <property type="entry name" value="POMP_repeat"/>
    <property type="match status" value="1"/>
</dbReference>